<evidence type="ECO:0000256" key="1">
    <source>
        <dbReference type="SAM" id="Phobius"/>
    </source>
</evidence>
<name>A0A0F9RTE6_9ZZZZ</name>
<keyword evidence="1" id="KW-0812">Transmembrane</keyword>
<dbReference type="EMBL" id="LAZR01000716">
    <property type="protein sequence ID" value="KKN59740.1"/>
    <property type="molecule type" value="Genomic_DNA"/>
</dbReference>
<comment type="caution">
    <text evidence="2">The sequence shown here is derived from an EMBL/GenBank/DDBJ whole genome shotgun (WGS) entry which is preliminary data.</text>
</comment>
<proteinExistence type="predicted"/>
<protein>
    <submittedName>
        <fullName evidence="2">Uncharacterized protein</fullName>
    </submittedName>
</protein>
<reference evidence="2" key="1">
    <citation type="journal article" date="2015" name="Nature">
        <title>Complex archaea that bridge the gap between prokaryotes and eukaryotes.</title>
        <authorList>
            <person name="Spang A."/>
            <person name="Saw J.H."/>
            <person name="Jorgensen S.L."/>
            <person name="Zaremba-Niedzwiedzka K."/>
            <person name="Martijn J."/>
            <person name="Lind A.E."/>
            <person name="van Eijk R."/>
            <person name="Schleper C."/>
            <person name="Guy L."/>
            <person name="Ettema T.J."/>
        </authorList>
    </citation>
    <scope>NUCLEOTIDE SEQUENCE</scope>
</reference>
<feature type="transmembrane region" description="Helical" evidence="1">
    <location>
        <begin position="12"/>
        <end position="36"/>
    </location>
</feature>
<feature type="transmembrane region" description="Helical" evidence="1">
    <location>
        <begin position="94"/>
        <end position="111"/>
    </location>
</feature>
<accession>A0A0F9RTE6</accession>
<organism evidence="2">
    <name type="scientific">marine sediment metagenome</name>
    <dbReference type="NCBI Taxonomy" id="412755"/>
    <lineage>
        <taxon>unclassified sequences</taxon>
        <taxon>metagenomes</taxon>
        <taxon>ecological metagenomes</taxon>
    </lineage>
</organism>
<keyword evidence="1" id="KW-0472">Membrane</keyword>
<keyword evidence="1" id="KW-1133">Transmembrane helix</keyword>
<sequence length="132" mass="15133">MENIYKPPKQKWFGQAFDSIFILVLVYASLMAPLLLDSDDEVINPDNLSVQVSPTWEALNVNAVEQQQWEKLGFDAEKAAELINKRFDYTIEPISLIVTALFIIGYFFFMLKVSKKQYLEVIAEKFGSSSQD</sequence>
<evidence type="ECO:0000313" key="2">
    <source>
        <dbReference type="EMBL" id="KKN59740.1"/>
    </source>
</evidence>
<dbReference type="AlphaFoldDB" id="A0A0F9RTE6"/>
<gene>
    <name evidence="2" type="ORF">LCGC14_0538950</name>
</gene>